<feature type="domain" description="Neurotransmitter-gated ion-channel transmembrane" evidence="8">
    <location>
        <begin position="238"/>
        <end position="316"/>
    </location>
</feature>
<comment type="subcellular location">
    <subcellularLocation>
        <location evidence="1">Membrane</location>
        <topology evidence="1">Multi-pass membrane protein</topology>
    </subcellularLocation>
</comment>
<evidence type="ECO:0000256" key="5">
    <source>
        <dbReference type="SAM" id="Phobius"/>
    </source>
</evidence>
<dbReference type="PRINTS" id="PR00252">
    <property type="entry name" value="NRIONCHANNEL"/>
</dbReference>
<dbReference type="Gene3D" id="2.70.170.10">
    <property type="entry name" value="Neurotransmitter-gated ion-channel ligand-binding domain"/>
    <property type="match status" value="1"/>
</dbReference>
<accession>A0AA88XXI7</accession>
<dbReference type="GO" id="GO:0016020">
    <property type="term" value="C:membrane"/>
    <property type="evidence" value="ECO:0007669"/>
    <property type="project" value="UniProtKB-SubCell"/>
</dbReference>
<sequence>MRCNRYRLFVFVQIFVCASCTTVDEIDRLSGTLLTGYNKYTRPPYDNKETLYVYVTFGLISINYYDDVTGTLSIVGGPSFTWNDYRLGWNPADYSNLTTLILPRPVIWYPEIYVINPAGKMDAFAKGQPLVARIYPNGDVILTSGDQINVICPSDMEYFPFDRQTCRIRLAIWNYEANEVFLKSLHHEADIEYYSKNNLWDLESTSCKDLSMGNFDGLFVAEMTMKRKSLFLCISMFAPFMVLALLNPLVFILPQESGERISFAVTILLSFMVFMTLLTEALPRSSTPVASVSYYLLTFILYSSCIITSVIITSKVYWLGNTDDQIRKYERIANILSLSILRSCSQCKKKGCVAEAAVHESSMNEKSIIYRRNPHDLAHRLDNIAFTYSMLFLLIVFIAFLIQMNT</sequence>
<keyword evidence="10" id="KW-1185">Reference proteome</keyword>
<dbReference type="Pfam" id="PF02931">
    <property type="entry name" value="Neur_chan_LBD"/>
    <property type="match status" value="1"/>
</dbReference>
<proteinExistence type="predicted"/>
<evidence type="ECO:0000313" key="9">
    <source>
        <dbReference type="EMBL" id="KAK3085032.1"/>
    </source>
</evidence>
<dbReference type="InterPro" id="IPR036734">
    <property type="entry name" value="Neur_chan_lig-bd_sf"/>
</dbReference>
<dbReference type="Proteomes" id="UP001186944">
    <property type="component" value="Unassembled WGS sequence"/>
</dbReference>
<dbReference type="PANTHER" id="PTHR18945">
    <property type="entry name" value="NEUROTRANSMITTER GATED ION CHANNEL"/>
    <property type="match status" value="1"/>
</dbReference>
<evidence type="ECO:0000256" key="3">
    <source>
        <dbReference type="ARBA" id="ARBA00022989"/>
    </source>
</evidence>
<keyword evidence="3 5" id="KW-1133">Transmembrane helix</keyword>
<dbReference type="AlphaFoldDB" id="A0AA88XXI7"/>
<dbReference type="SUPFAM" id="SSF90112">
    <property type="entry name" value="Neurotransmitter-gated ion-channel transmembrane pore"/>
    <property type="match status" value="1"/>
</dbReference>
<evidence type="ECO:0000313" key="10">
    <source>
        <dbReference type="Proteomes" id="UP001186944"/>
    </source>
</evidence>
<name>A0AA88XXI7_PINIB</name>
<dbReference type="CDD" id="cd18989">
    <property type="entry name" value="LGIC_ECD_cation"/>
    <property type="match status" value="1"/>
</dbReference>
<keyword evidence="2 5" id="KW-0812">Transmembrane</keyword>
<dbReference type="InterPro" id="IPR038050">
    <property type="entry name" value="Neuro_actylchol_rec"/>
</dbReference>
<evidence type="ECO:0000256" key="2">
    <source>
        <dbReference type="ARBA" id="ARBA00022692"/>
    </source>
</evidence>
<reference evidence="9" key="1">
    <citation type="submission" date="2019-08" db="EMBL/GenBank/DDBJ databases">
        <title>The improved chromosome-level genome for the pearl oyster Pinctada fucata martensii using PacBio sequencing and Hi-C.</title>
        <authorList>
            <person name="Zheng Z."/>
        </authorList>
    </citation>
    <scope>NUCLEOTIDE SEQUENCE</scope>
    <source>
        <strain evidence="9">ZZ-2019</strain>
        <tissue evidence="9">Adductor muscle</tissue>
    </source>
</reference>
<evidence type="ECO:0000256" key="1">
    <source>
        <dbReference type="ARBA" id="ARBA00004141"/>
    </source>
</evidence>
<feature type="domain" description="Neurotransmitter-gated ion-channel ligand-binding" evidence="7">
    <location>
        <begin position="28"/>
        <end position="225"/>
    </location>
</feature>
<dbReference type="GO" id="GO:0005230">
    <property type="term" value="F:extracellular ligand-gated monoatomic ion channel activity"/>
    <property type="evidence" value="ECO:0007669"/>
    <property type="project" value="InterPro"/>
</dbReference>
<feature type="transmembrane region" description="Helical" evidence="5">
    <location>
        <begin position="381"/>
        <end position="402"/>
    </location>
</feature>
<dbReference type="EMBL" id="VSWD01000013">
    <property type="protein sequence ID" value="KAK3085032.1"/>
    <property type="molecule type" value="Genomic_DNA"/>
</dbReference>
<feature type="transmembrane region" description="Helical" evidence="5">
    <location>
        <begin position="294"/>
        <end position="318"/>
    </location>
</feature>
<comment type="caution">
    <text evidence="9">The sequence shown here is derived from an EMBL/GenBank/DDBJ whole genome shotgun (WGS) entry which is preliminary data.</text>
</comment>
<feature type="chain" id="PRO_5041725840" evidence="6">
    <location>
        <begin position="21"/>
        <end position="406"/>
    </location>
</feature>
<dbReference type="InterPro" id="IPR006202">
    <property type="entry name" value="Neur_chan_lig-bd"/>
</dbReference>
<dbReference type="SUPFAM" id="SSF63712">
    <property type="entry name" value="Nicotinic receptor ligand binding domain-like"/>
    <property type="match status" value="1"/>
</dbReference>
<dbReference type="InterPro" id="IPR006201">
    <property type="entry name" value="Neur_channel"/>
</dbReference>
<keyword evidence="6" id="KW-0732">Signal</keyword>
<protein>
    <submittedName>
        <fullName evidence="9">Uncharacterized protein</fullName>
    </submittedName>
</protein>
<evidence type="ECO:0000256" key="4">
    <source>
        <dbReference type="ARBA" id="ARBA00023136"/>
    </source>
</evidence>
<evidence type="ECO:0000259" key="7">
    <source>
        <dbReference type="Pfam" id="PF02931"/>
    </source>
</evidence>
<dbReference type="CDD" id="cd19051">
    <property type="entry name" value="LGIC_TM_cation"/>
    <property type="match status" value="1"/>
</dbReference>
<evidence type="ECO:0000259" key="8">
    <source>
        <dbReference type="Pfam" id="PF02932"/>
    </source>
</evidence>
<feature type="transmembrane region" description="Helical" evidence="5">
    <location>
        <begin position="261"/>
        <end position="282"/>
    </location>
</feature>
<keyword evidence="4 5" id="KW-0472">Membrane</keyword>
<organism evidence="9 10">
    <name type="scientific">Pinctada imbricata</name>
    <name type="common">Atlantic pearl-oyster</name>
    <name type="synonym">Pinctada martensii</name>
    <dbReference type="NCBI Taxonomy" id="66713"/>
    <lineage>
        <taxon>Eukaryota</taxon>
        <taxon>Metazoa</taxon>
        <taxon>Spiralia</taxon>
        <taxon>Lophotrochozoa</taxon>
        <taxon>Mollusca</taxon>
        <taxon>Bivalvia</taxon>
        <taxon>Autobranchia</taxon>
        <taxon>Pteriomorphia</taxon>
        <taxon>Pterioida</taxon>
        <taxon>Pterioidea</taxon>
        <taxon>Pteriidae</taxon>
        <taxon>Pinctada</taxon>
    </lineage>
</organism>
<dbReference type="InterPro" id="IPR006029">
    <property type="entry name" value="Neurotrans-gated_channel_TM"/>
</dbReference>
<gene>
    <name evidence="9" type="ORF">FSP39_023119</name>
</gene>
<dbReference type="InterPro" id="IPR036719">
    <property type="entry name" value="Neuro-gated_channel_TM_sf"/>
</dbReference>
<feature type="signal peptide" evidence="6">
    <location>
        <begin position="1"/>
        <end position="20"/>
    </location>
</feature>
<dbReference type="Gene3D" id="1.20.58.390">
    <property type="entry name" value="Neurotransmitter-gated ion-channel transmembrane domain"/>
    <property type="match status" value="1"/>
</dbReference>
<evidence type="ECO:0000256" key="6">
    <source>
        <dbReference type="SAM" id="SignalP"/>
    </source>
</evidence>
<feature type="transmembrane region" description="Helical" evidence="5">
    <location>
        <begin position="229"/>
        <end position="254"/>
    </location>
</feature>
<dbReference type="GO" id="GO:0004888">
    <property type="term" value="F:transmembrane signaling receptor activity"/>
    <property type="evidence" value="ECO:0007669"/>
    <property type="project" value="InterPro"/>
</dbReference>
<dbReference type="Pfam" id="PF02932">
    <property type="entry name" value="Neur_chan_memb"/>
    <property type="match status" value="1"/>
</dbReference>